<dbReference type="EMBL" id="JAPQKS010000005">
    <property type="protein sequence ID" value="KAJ5226529.1"/>
    <property type="molecule type" value="Genomic_DNA"/>
</dbReference>
<reference evidence="1" key="2">
    <citation type="journal article" date="2023" name="IMA Fungus">
        <title>Comparative genomic study of the Penicillium genus elucidates a diverse pangenome and 15 lateral gene transfer events.</title>
        <authorList>
            <person name="Petersen C."/>
            <person name="Sorensen T."/>
            <person name="Nielsen M.R."/>
            <person name="Sondergaard T.E."/>
            <person name="Sorensen J.L."/>
            <person name="Fitzpatrick D.A."/>
            <person name="Frisvad J.C."/>
            <person name="Nielsen K.L."/>
        </authorList>
    </citation>
    <scope>NUCLEOTIDE SEQUENCE</scope>
    <source>
        <strain evidence="1">IBT 19713</strain>
    </source>
</reference>
<evidence type="ECO:0000313" key="1">
    <source>
        <dbReference type="EMBL" id="KAJ5226529.1"/>
    </source>
</evidence>
<reference evidence="1" key="1">
    <citation type="submission" date="2022-11" db="EMBL/GenBank/DDBJ databases">
        <authorList>
            <person name="Petersen C."/>
        </authorList>
    </citation>
    <scope>NUCLEOTIDE SEQUENCE</scope>
    <source>
        <strain evidence="1">IBT 19713</strain>
    </source>
</reference>
<dbReference type="RefSeq" id="XP_058329940.1">
    <property type="nucleotide sequence ID" value="XM_058477050.1"/>
</dbReference>
<comment type="caution">
    <text evidence="1">The sequence shown here is derived from an EMBL/GenBank/DDBJ whole genome shotgun (WGS) entry which is preliminary data.</text>
</comment>
<dbReference type="AlphaFoldDB" id="A0A9W9NUT1"/>
<protein>
    <submittedName>
        <fullName evidence="1">Uncharacterized protein</fullName>
    </submittedName>
</protein>
<sequence>MATPEAPEPDMDSPNDCSGALFSCLDVTEPLNSDTFGTELSTTDTPNVSPNIFDNVMNHSQSSSPELQLTSFLAMGLSEEYLHENEHVNEDNRGSLEALWSNLGLFGE</sequence>
<evidence type="ECO:0000313" key="2">
    <source>
        <dbReference type="Proteomes" id="UP001150941"/>
    </source>
</evidence>
<keyword evidence="2" id="KW-1185">Reference proteome</keyword>
<accession>A0A9W9NUT1</accession>
<gene>
    <name evidence="1" type="ORF">N7468_007754</name>
</gene>
<organism evidence="1 2">
    <name type="scientific">Penicillium chermesinum</name>
    <dbReference type="NCBI Taxonomy" id="63820"/>
    <lineage>
        <taxon>Eukaryota</taxon>
        <taxon>Fungi</taxon>
        <taxon>Dikarya</taxon>
        <taxon>Ascomycota</taxon>
        <taxon>Pezizomycotina</taxon>
        <taxon>Eurotiomycetes</taxon>
        <taxon>Eurotiomycetidae</taxon>
        <taxon>Eurotiales</taxon>
        <taxon>Aspergillaceae</taxon>
        <taxon>Penicillium</taxon>
    </lineage>
</organism>
<dbReference type="Proteomes" id="UP001150941">
    <property type="component" value="Unassembled WGS sequence"/>
</dbReference>
<name>A0A9W9NUT1_9EURO</name>
<dbReference type="GeneID" id="83204353"/>
<proteinExistence type="predicted"/>